<keyword evidence="1" id="KW-1133">Transmembrane helix</keyword>
<feature type="transmembrane region" description="Helical" evidence="1">
    <location>
        <begin position="77"/>
        <end position="94"/>
    </location>
</feature>
<dbReference type="Proteomes" id="UP000699462">
    <property type="component" value="Unassembled WGS sequence"/>
</dbReference>
<evidence type="ECO:0000313" key="2">
    <source>
        <dbReference type="EMBL" id="KAF8569659.1"/>
    </source>
</evidence>
<keyword evidence="1" id="KW-0812">Transmembrane</keyword>
<protein>
    <recommendedName>
        <fullName evidence="4">G-protein coupled receptors family 1 profile domain-containing protein</fullName>
    </recommendedName>
</protein>
<reference evidence="2 3" key="1">
    <citation type="submission" date="2019-07" db="EMBL/GenBank/DDBJ databases">
        <title>Annotation for the trematode Paragonimus westermani.</title>
        <authorList>
            <person name="Choi Y.-J."/>
        </authorList>
    </citation>
    <scope>NUCLEOTIDE SEQUENCE [LARGE SCALE GENOMIC DNA]</scope>
    <source>
        <strain evidence="2">180907_Pwestermani</strain>
    </source>
</reference>
<gene>
    <name evidence="2" type="ORF">P879_03440</name>
</gene>
<evidence type="ECO:0000256" key="1">
    <source>
        <dbReference type="SAM" id="Phobius"/>
    </source>
</evidence>
<dbReference type="EMBL" id="JTDF01001702">
    <property type="protein sequence ID" value="KAF8569659.1"/>
    <property type="molecule type" value="Genomic_DNA"/>
</dbReference>
<keyword evidence="1" id="KW-0472">Membrane</keyword>
<organism evidence="2 3">
    <name type="scientific">Paragonimus westermani</name>
    <dbReference type="NCBI Taxonomy" id="34504"/>
    <lineage>
        <taxon>Eukaryota</taxon>
        <taxon>Metazoa</taxon>
        <taxon>Spiralia</taxon>
        <taxon>Lophotrochozoa</taxon>
        <taxon>Platyhelminthes</taxon>
        <taxon>Trematoda</taxon>
        <taxon>Digenea</taxon>
        <taxon>Plagiorchiida</taxon>
        <taxon>Troglotremata</taxon>
        <taxon>Troglotrematidae</taxon>
        <taxon>Paragonimus</taxon>
    </lineage>
</organism>
<proteinExistence type="predicted"/>
<evidence type="ECO:0000313" key="3">
    <source>
        <dbReference type="Proteomes" id="UP000699462"/>
    </source>
</evidence>
<keyword evidence="3" id="KW-1185">Reference proteome</keyword>
<accession>A0A8T0DNZ9</accession>
<dbReference type="AlphaFoldDB" id="A0A8T0DNZ9"/>
<evidence type="ECO:0008006" key="4">
    <source>
        <dbReference type="Google" id="ProtNLM"/>
    </source>
</evidence>
<dbReference type="Gene3D" id="1.20.1070.10">
    <property type="entry name" value="Rhodopsin 7-helix transmembrane proteins"/>
    <property type="match status" value="1"/>
</dbReference>
<name>A0A8T0DNZ9_9TREM</name>
<dbReference type="OrthoDB" id="6235017at2759"/>
<dbReference type="SUPFAM" id="SSF81321">
    <property type="entry name" value="Family A G protein-coupled receptor-like"/>
    <property type="match status" value="1"/>
</dbReference>
<sequence length="263" mass="29644">MANIHRPLWAVVYYLLPLIFLIAVNFRVIWHIRTYYRTHRTSVAPLPELPTTIANQNACDPYDDQEVMQSRSTIKSLTVGTLTLIVTMILAHSYDSGYYVFGPSLGYAYIVGSNEQLISLLITSINCLTNPVILALSLPTMRTFLFAQYSWFCVTGANSKSGRDHRNAEVGPEFHVVLIAANLHRPFWAWIYCLLPPVILVTVNFRVVWHIRAYFHLRGLFTGPKQTLPTLTATETSGSSDYSLATMQSRSTILSHTVGTLVF</sequence>
<comment type="caution">
    <text evidence="2">The sequence shown here is derived from an EMBL/GenBank/DDBJ whole genome shotgun (WGS) entry which is preliminary data.</text>
</comment>
<feature type="transmembrane region" description="Helical" evidence="1">
    <location>
        <begin position="187"/>
        <end position="209"/>
    </location>
</feature>
<feature type="transmembrane region" description="Helical" evidence="1">
    <location>
        <begin position="12"/>
        <end position="30"/>
    </location>
</feature>